<feature type="transmembrane region" description="Helical" evidence="1">
    <location>
        <begin position="95"/>
        <end position="118"/>
    </location>
</feature>
<gene>
    <name evidence="2" type="ORF">Pka01_66380</name>
</gene>
<evidence type="ECO:0000256" key="1">
    <source>
        <dbReference type="SAM" id="Phobius"/>
    </source>
</evidence>
<organism evidence="2 3">
    <name type="scientific">Planotetraspora kaengkrachanensis</name>
    <dbReference type="NCBI Taxonomy" id="575193"/>
    <lineage>
        <taxon>Bacteria</taxon>
        <taxon>Bacillati</taxon>
        <taxon>Actinomycetota</taxon>
        <taxon>Actinomycetes</taxon>
        <taxon>Streptosporangiales</taxon>
        <taxon>Streptosporangiaceae</taxon>
        <taxon>Planotetraspora</taxon>
    </lineage>
</organism>
<keyword evidence="1" id="KW-0812">Transmembrane</keyword>
<dbReference type="AlphaFoldDB" id="A0A8J3PZ03"/>
<sequence length="119" mass="12858">MNFDFRAAAMPDGLDPRPGIIGTSKARRTAPTYGADMGPLHRYDSVDLTNPPNKKTGRGDGILDAIEFVLNLPFSIGKVLLLAAWGVWRTRIPRLVKILIVGVITPVGAVLLLLELLLG</sequence>
<accession>A0A8J3PZ03</accession>
<feature type="transmembrane region" description="Helical" evidence="1">
    <location>
        <begin position="68"/>
        <end position="88"/>
    </location>
</feature>
<protein>
    <submittedName>
        <fullName evidence="2">Uncharacterized protein</fullName>
    </submittedName>
</protein>
<comment type="caution">
    <text evidence="2">The sequence shown here is derived from an EMBL/GenBank/DDBJ whole genome shotgun (WGS) entry which is preliminary data.</text>
</comment>
<keyword evidence="3" id="KW-1185">Reference proteome</keyword>
<reference evidence="2 3" key="1">
    <citation type="submission" date="2021-01" db="EMBL/GenBank/DDBJ databases">
        <title>Whole genome shotgun sequence of Planotetraspora kaengkrachanensis NBRC 104272.</title>
        <authorList>
            <person name="Komaki H."/>
            <person name="Tamura T."/>
        </authorList>
    </citation>
    <scope>NUCLEOTIDE SEQUENCE [LARGE SCALE GENOMIC DNA]</scope>
    <source>
        <strain evidence="2 3">NBRC 104272</strain>
    </source>
</reference>
<keyword evidence="1" id="KW-0472">Membrane</keyword>
<evidence type="ECO:0000313" key="2">
    <source>
        <dbReference type="EMBL" id="GIG83511.1"/>
    </source>
</evidence>
<proteinExistence type="predicted"/>
<dbReference type="EMBL" id="BONV01000041">
    <property type="protein sequence ID" value="GIG83511.1"/>
    <property type="molecule type" value="Genomic_DNA"/>
</dbReference>
<keyword evidence="1" id="KW-1133">Transmembrane helix</keyword>
<evidence type="ECO:0000313" key="3">
    <source>
        <dbReference type="Proteomes" id="UP000630097"/>
    </source>
</evidence>
<name>A0A8J3PZ03_9ACTN</name>
<dbReference type="Proteomes" id="UP000630097">
    <property type="component" value="Unassembled WGS sequence"/>
</dbReference>